<evidence type="ECO:0000313" key="3">
    <source>
        <dbReference type="Proteomes" id="UP000326924"/>
    </source>
</evidence>
<evidence type="ECO:0000256" key="1">
    <source>
        <dbReference type="SAM" id="MobiDB-lite"/>
    </source>
</evidence>
<keyword evidence="3" id="KW-1185">Reference proteome</keyword>
<gene>
    <name evidence="2" type="ORF">FN846DRAFT_914655</name>
</gene>
<name>A0A5J5EBN4_9PEZI</name>
<accession>A0A5J5EBN4</accession>
<dbReference type="EMBL" id="VXIS01000539">
    <property type="protein sequence ID" value="KAA8892952.1"/>
    <property type="molecule type" value="Genomic_DNA"/>
</dbReference>
<evidence type="ECO:0000313" key="2">
    <source>
        <dbReference type="EMBL" id="KAA8892952.1"/>
    </source>
</evidence>
<protein>
    <submittedName>
        <fullName evidence="2">Uncharacterized protein</fullName>
    </submittedName>
</protein>
<organism evidence="2 3">
    <name type="scientific">Sphaerosporella brunnea</name>
    <dbReference type="NCBI Taxonomy" id="1250544"/>
    <lineage>
        <taxon>Eukaryota</taxon>
        <taxon>Fungi</taxon>
        <taxon>Dikarya</taxon>
        <taxon>Ascomycota</taxon>
        <taxon>Pezizomycotina</taxon>
        <taxon>Pezizomycetes</taxon>
        <taxon>Pezizales</taxon>
        <taxon>Pyronemataceae</taxon>
        <taxon>Sphaerosporella</taxon>
    </lineage>
</organism>
<dbReference type="InParanoid" id="A0A5J5EBN4"/>
<comment type="caution">
    <text evidence="2">The sequence shown here is derived from an EMBL/GenBank/DDBJ whole genome shotgun (WGS) entry which is preliminary data.</text>
</comment>
<reference evidence="2 3" key="1">
    <citation type="submission" date="2019-09" db="EMBL/GenBank/DDBJ databases">
        <title>Draft genome of the ectomycorrhizal ascomycete Sphaerosporella brunnea.</title>
        <authorList>
            <consortium name="DOE Joint Genome Institute"/>
            <person name="Benucci G.M."/>
            <person name="Marozzi G."/>
            <person name="Antonielli L."/>
            <person name="Sanchez S."/>
            <person name="Marco P."/>
            <person name="Wang X."/>
            <person name="Falini L.B."/>
            <person name="Barry K."/>
            <person name="Haridas S."/>
            <person name="Lipzen A."/>
            <person name="Labutti K."/>
            <person name="Grigoriev I.V."/>
            <person name="Murat C."/>
            <person name="Martin F."/>
            <person name="Albertini E."/>
            <person name="Donnini D."/>
            <person name="Bonito G."/>
        </authorList>
    </citation>
    <scope>NUCLEOTIDE SEQUENCE [LARGE SCALE GENOMIC DNA]</scope>
    <source>
        <strain evidence="2 3">Sb_GMNB300</strain>
    </source>
</reference>
<feature type="compositionally biased region" description="Acidic residues" evidence="1">
    <location>
        <begin position="150"/>
        <end position="175"/>
    </location>
</feature>
<proteinExistence type="predicted"/>
<sequence length="175" mass="19502">MAENAKFNIGNYGVRTLRYGHETRAISVQIFLDARGVVGSAHDPLVHSPSLASVVSPRLEIYARANGGESVMWIDPLLMTSPSSVDRAYRLAAHTKEAIRSGVTVLLAYGFPPQLYQAFAPGDHEVAQKSDFVVPIGKAKIERAVVKNSEEEEEDEEEEEEEKEEEEKEKEEEEE</sequence>
<feature type="region of interest" description="Disordered" evidence="1">
    <location>
        <begin position="145"/>
        <end position="175"/>
    </location>
</feature>
<dbReference type="AlphaFoldDB" id="A0A5J5EBN4"/>
<dbReference type="Proteomes" id="UP000326924">
    <property type="component" value="Unassembled WGS sequence"/>
</dbReference>